<dbReference type="EMBL" id="QWIT01000063">
    <property type="protein sequence ID" value="RMZ32681.1"/>
    <property type="molecule type" value="Genomic_DNA"/>
</dbReference>
<dbReference type="InterPro" id="IPR029069">
    <property type="entry name" value="HotDog_dom_sf"/>
</dbReference>
<evidence type="ECO:0000259" key="3">
    <source>
        <dbReference type="Pfam" id="PF20789"/>
    </source>
</evidence>
<organism evidence="4 5">
    <name type="scientific">Hortaea werneckii</name>
    <name type="common">Black yeast</name>
    <name type="synonym">Cladosporium werneckii</name>
    <dbReference type="NCBI Taxonomy" id="91943"/>
    <lineage>
        <taxon>Eukaryota</taxon>
        <taxon>Fungi</taxon>
        <taxon>Dikarya</taxon>
        <taxon>Ascomycota</taxon>
        <taxon>Pezizomycotina</taxon>
        <taxon>Dothideomycetes</taxon>
        <taxon>Dothideomycetidae</taxon>
        <taxon>Mycosphaerellales</taxon>
        <taxon>Teratosphaeriaceae</taxon>
        <taxon>Hortaea</taxon>
    </lineage>
</organism>
<sequence length="644" mass="72187">MSTKELLMGDRSDIPCLDEAAKPTQLSSHEYSANIHPEWSYGTAAHGGYLNTVIMKSVALHFHTTLKQFNQRDAISLHFEYLRPTSLGEVRVNIRELRASKAVSTVNFSLQQNGKERVVGYATYMNRKKARRNGPSVDTQYQLDPPIPPLDVDAIERQEDPNCVFATRPSLPGDPTKSLATIIFALPVKESRDPSYNESWKRLKDSGSRWTPENLGLIFDWQGIPLENYFPDSKETKWQILERQQDWNRNGPPEKPWGWKSPRWYPTLSMSVDIKHGLPAEGEVWLFTRAKIRGMQEGRFDLTVEIWDLHGNLVAVVQQLVGVMDMKNSLSAKMAVDAKKKLDEKIAGTSTIPGYITVLDLSTNTLHELNGTSKPIINPNEAYYFDGKVWIATYPASANETYNGGIISVDPRTLEVETVVNSYFGLPFNFPDDVFWTAKGNDRYLFFTDPFYGFIPYPNNFKTPQLPVGVWRWDPQENLLLPVISRNEIHPNGIRVSPDMKSLYVTDSTPTFLTQTPYSPPIGPAAENWLGPYIYKYDLDEGMFPVNRRVFGLVREGIADGIHVDDDGNVWTAESEGVVVRDPKGRVIGLFNAAYFQGEVAAASGIPIANFALAGDTLVIFGVSSLRTVKLGKAVVSADSVIVN</sequence>
<accession>A0A3M7J4L3</accession>
<dbReference type="SUPFAM" id="SSF63829">
    <property type="entry name" value="Calcium-dependent phosphotriesterase"/>
    <property type="match status" value="1"/>
</dbReference>
<dbReference type="Proteomes" id="UP000281677">
    <property type="component" value="Unassembled WGS sequence"/>
</dbReference>
<protein>
    <submittedName>
        <fullName evidence="4">Uncharacterized protein</fullName>
    </submittedName>
</protein>
<name>A0A3M7J4L3_HORWE</name>
<dbReference type="InterPro" id="IPR013658">
    <property type="entry name" value="SGL"/>
</dbReference>
<dbReference type="PANTHER" id="PTHR38110">
    <property type="entry name" value="CHROMOSOME 23, WHOLE GENOME SHOTGUN SEQUENCE"/>
    <property type="match status" value="1"/>
</dbReference>
<dbReference type="AlphaFoldDB" id="A0A3M7J4L3"/>
<dbReference type="Gene3D" id="2.120.10.30">
    <property type="entry name" value="TolB, C-terminal domain"/>
    <property type="match status" value="1"/>
</dbReference>
<dbReference type="Pfam" id="PF13622">
    <property type="entry name" value="4HBT_3"/>
    <property type="match status" value="1"/>
</dbReference>
<dbReference type="SUPFAM" id="SSF54637">
    <property type="entry name" value="Thioesterase/thiol ester dehydrase-isomerase"/>
    <property type="match status" value="2"/>
</dbReference>
<evidence type="ECO:0000259" key="2">
    <source>
        <dbReference type="Pfam" id="PF13622"/>
    </source>
</evidence>
<dbReference type="VEuPathDB" id="FungiDB:BTJ68_02985"/>
<feature type="domain" description="SMP-30/Gluconolactonase/LRE-like region" evidence="1">
    <location>
        <begin position="468"/>
        <end position="589"/>
    </location>
</feature>
<dbReference type="InterPro" id="IPR049449">
    <property type="entry name" value="TesB_ACOT8-like_N"/>
</dbReference>
<dbReference type="InterPro" id="IPR011042">
    <property type="entry name" value="6-blade_b-propeller_TolB-like"/>
</dbReference>
<dbReference type="PANTHER" id="PTHR38110:SF1">
    <property type="entry name" value="THIOESTERASE DOMAIN-CONTAINING PROTEIN"/>
    <property type="match status" value="1"/>
</dbReference>
<dbReference type="InterPro" id="IPR049450">
    <property type="entry name" value="ACOT8-like_C"/>
</dbReference>
<evidence type="ECO:0000259" key="1">
    <source>
        <dbReference type="Pfam" id="PF08450"/>
    </source>
</evidence>
<evidence type="ECO:0000313" key="4">
    <source>
        <dbReference type="EMBL" id="RMZ32681.1"/>
    </source>
</evidence>
<proteinExistence type="predicted"/>
<reference evidence="4 5" key="1">
    <citation type="journal article" date="2018" name="BMC Genomics">
        <title>Genomic evidence for intraspecific hybridization in a clonal and extremely halotolerant yeast.</title>
        <authorList>
            <person name="Gostincar C."/>
            <person name="Stajich J.E."/>
            <person name="Zupancic J."/>
            <person name="Zalar P."/>
            <person name="Gunde-Cimerman N."/>
        </authorList>
    </citation>
    <scope>NUCLEOTIDE SEQUENCE [LARGE SCALE GENOMIC DNA]</scope>
    <source>
        <strain evidence="4 5">EXF-120</strain>
    </source>
</reference>
<feature type="domain" description="Acyl-CoA thioesterase-like N-terminal HotDog" evidence="2">
    <location>
        <begin position="36"/>
        <end position="125"/>
    </location>
</feature>
<dbReference type="OrthoDB" id="2532955at2759"/>
<gene>
    <name evidence="4" type="ORF">D0859_03201</name>
</gene>
<dbReference type="Pfam" id="PF20789">
    <property type="entry name" value="4HBT_3C"/>
    <property type="match status" value="1"/>
</dbReference>
<feature type="domain" description="Acyl-CoA thioesterase-like C-terminal" evidence="3">
    <location>
        <begin position="193"/>
        <end position="322"/>
    </location>
</feature>
<dbReference type="InterPro" id="IPR052389">
    <property type="entry name" value="Sec_Metab_Biosynth-Assoc"/>
</dbReference>
<evidence type="ECO:0000313" key="5">
    <source>
        <dbReference type="Proteomes" id="UP000281677"/>
    </source>
</evidence>
<dbReference type="Gene3D" id="2.40.160.210">
    <property type="entry name" value="Acyl-CoA thioesterase, double hotdog domain"/>
    <property type="match status" value="2"/>
</dbReference>
<dbReference type="InterPro" id="IPR042171">
    <property type="entry name" value="Acyl-CoA_hotdog"/>
</dbReference>
<dbReference type="Pfam" id="PF08450">
    <property type="entry name" value="SGL"/>
    <property type="match status" value="1"/>
</dbReference>
<comment type="caution">
    <text evidence="4">The sequence shown here is derived from an EMBL/GenBank/DDBJ whole genome shotgun (WGS) entry which is preliminary data.</text>
</comment>